<dbReference type="Proteomes" id="UP000425960">
    <property type="component" value="Chromosome"/>
</dbReference>
<organism evidence="3 4">
    <name type="scientific">Desulfosarcina ovata subsp. sediminis</name>
    <dbReference type="NCBI Taxonomy" id="885957"/>
    <lineage>
        <taxon>Bacteria</taxon>
        <taxon>Pseudomonadati</taxon>
        <taxon>Thermodesulfobacteriota</taxon>
        <taxon>Desulfobacteria</taxon>
        <taxon>Desulfobacterales</taxon>
        <taxon>Desulfosarcinaceae</taxon>
        <taxon>Desulfosarcina</taxon>
    </lineage>
</organism>
<dbReference type="InterPro" id="IPR029069">
    <property type="entry name" value="HotDog_dom_sf"/>
</dbReference>
<proteinExistence type="inferred from homology"/>
<dbReference type="SUPFAM" id="SSF54637">
    <property type="entry name" value="Thioesterase/thiol ester dehydrase-isomerase"/>
    <property type="match status" value="1"/>
</dbReference>
<dbReference type="AlphaFoldDB" id="A0A5K7ZV13"/>
<dbReference type="Gene3D" id="3.10.129.10">
    <property type="entry name" value="Hotdog Thioesterase"/>
    <property type="match status" value="1"/>
</dbReference>
<accession>A0A5K7ZV13</accession>
<evidence type="ECO:0000256" key="2">
    <source>
        <dbReference type="ARBA" id="ARBA00022801"/>
    </source>
</evidence>
<dbReference type="CDD" id="cd00586">
    <property type="entry name" value="4HBT"/>
    <property type="match status" value="1"/>
</dbReference>
<reference evidence="3 4" key="1">
    <citation type="submission" date="2019-11" db="EMBL/GenBank/DDBJ databases">
        <title>Comparative genomics of hydrocarbon-degrading Desulfosarcina strains.</title>
        <authorList>
            <person name="Watanabe M."/>
            <person name="Kojima H."/>
            <person name="Fukui M."/>
        </authorList>
    </citation>
    <scope>NUCLEOTIDE SEQUENCE [LARGE SCALE GENOMIC DNA]</scope>
    <source>
        <strain evidence="3 4">28bB2T</strain>
    </source>
</reference>
<sequence length="136" mass="15269">MSGFRFCLDLTVRKADLNEFHVAYEKYFSFFQLACDGYFAMLDHKVGSDTSGIDLIAAETRCAYKKELQLGDSIKVECRVSKIKSKAVVMDFQINRDGEICATGSTTYLFFDYSIRKVVAAPSPLVQGIQVHEDLA</sequence>
<evidence type="ECO:0000313" key="4">
    <source>
        <dbReference type="Proteomes" id="UP000425960"/>
    </source>
</evidence>
<dbReference type="Pfam" id="PF13279">
    <property type="entry name" value="4HBT_2"/>
    <property type="match status" value="1"/>
</dbReference>
<dbReference type="RefSeq" id="WP_162458995.1">
    <property type="nucleotide sequence ID" value="NZ_AP021876.1"/>
</dbReference>
<dbReference type="PANTHER" id="PTHR31793:SF27">
    <property type="entry name" value="NOVEL THIOESTERASE SUPERFAMILY DOMAIN AND SAPOSIN A-TYPE DOMAIN CONTAINING PROTEIN (0610012H03RIK)"/>
    <property type="match status" value="1"/>
</dbReference>
<evidence type="ECO:0008006" key="5">
    <source>
        <dbReference type="Google" id="ProtNLM"/>
    </source>
</evidence>
<comment type="similarity">
    <text evidence="1">Belongs to the 4-hydroxybenzoyl-CoA thioesterase family.</text>
</comment>
<evidence type="ECO:0000256" key="1">
    <source>
        <dbReference type="ARBA" id="ARBA00005953"/>
    </source>
</evidence>
<name>A0A5K7ZV13_9BACT</name>
<dbReference type="PANTHER" id="PTHR31793">
    <property type="entry name" value="4-HYDROXYBENZOYL-COA THIOESTERASE FAMILY MEMBER"/>
    <property type="match status" value="1"/>
</dbReference>
<evidence type="ECO:0000313" key="3">
    <source>
        <dbReference type="EMBL" id="BBO84038.1"/>
    </source>
</evidence>
<keyword evidence="2" id="KW-0378">Hydrolase</keyword>
<dbReference type="GO" id="GO:0047617">
    <property type="term" value="F:fatty acyl-CoA hydrolase activity"/>
    <property type="evidence" value="ECO:0007669"/>
    <property type="project" value="TreeGrafter"/>
</dbReference>
<dbReference type="EMBL" id="AP021876">
    <property type="protein sequence ID" value="BBO84038.1"/>
    <property type="molecule type" value="Genomic_DNA"/>
</dbReference>
<protein>
    <recommendedName>
        <fullName evidence="5">4-hydroxybenzoyl-CoA thioesterase</fullName>
    </recommendedName>
</protein>
<dbReference type="InterPro" id="IPR050563">
    <property type="entry name" value="4-hydroxybenzoyl-CoA_TE"/>
</dbReference>
<dbReference type="KEGG" id="dov:DSCO28_46040"/>
<gene>
    <name evidence="3" type="ORF">DSCO28_46040</name>
</gene>